<comment type="caution">
    <text evidence="2">The sequence shown here is derived from an EMBL/GenBank/DDBJ whole genome shotgun (WGS) entry which is preliminary data.</text>
</comment>
<protein>
    <submittedName>
        <fullName evidence="2">SCP-2 sterol transfer family protein</fullName>
    </submittedName>
</protein>
<dbReference type="InterPro" id="IPR036527">
    <property type="entry name" value="SCP2_sterol-bd_dom_sf"/>
</dbReference>
<dbReference type="PANTHER" id="PTHR10094">
    <property type="entry name" value="STEROL CARRIER PROTEIN 2 SCP-2 FAMILY PROTEIN"/>
    <property type="match status" value="1"/>
</dbReference>
<dbReference type="Proteomes" id="UP000245880">
    <property type="component" value="Unassembled WGS sequence"/>
</dbReference>
<reference evidence="2 3" key="1">
    <citation type="submission" date="2018-03" db="EMBL/GenBank/DDBJ databases">
        <title>Genomic Encyclopedia of Archaeal and Bacterial Type Strains, Phase II (KMG-II): from individual species to whole genera.</title>
        <authorList>
            <person name="Goeker M."/>
        </authorList>
    </citation>
    <scope>NUCLEOTIDE SEQUENCE [LARGE SCALE GENOMIC DNA]</scope>
    <source>
        <strain evidence="2 3">DSM 100346</strain>
    </source>
</reference>
<dbReference type="SUPFAM" id="SSF55718">
    <property type="entry name" value="SCP-like"/>
    <property type="match status" value="1"/>
</dbReference>
<name>A0A316AQ29_9BACT</name>
<dbReference type="Gene3D" id="3.30.1050.10">
    <property type="entry name" value="SCP2 sterol-binding domain"/>
    <property type="match status" value="1"/>
</dbReference>
<evidence type="ECO:0000313" key="3">
    <source>
        <dbReference type="Proteomes" id="UP000245880"/>
    </source>
</evidence>
<dbReference type="RefSeq" id="WP_109673262.1">
    <property type="nucleotide sequence ID" value="NZ_QGDT01000002.1"/>
</dbReference>
<dbReference type="Pfam" id="PF02036">
    <property type="entry name" value="SCP2"/>
    <property type="match status" value="1"/>
</dbReference>
<accession>A0A316AQ29</accession>
<evidence type="ECO:0000313" key="2">
    <source>
        <dbReference type="EMBL" id="PWJ59369.1"/>
    </source>
</evidence>
<proteinExistence type="predicted"/>
<dbReference type="PANTHER" id="PTHR10094:SF25">
    <property type="entry name" value="SCP2 STEROL-BINDING DOMAIN-CONTAINING PROTEIN 1"/>
    <property type="match status" value="1"/>
</dbReference>
<dbReference type="GO" id="GO:0005829">
    <property type="term" value="C:cytosol"/>
    <property type="evidence" value="ECO:0007669"/>
    <property type="project" value="TreeGrafter"/>
</dbReference>
<organism evidence="2 3">
    <name type="scientific">Dyadobacter jejuensis</name>
    <dbReference type="NCBI Taxonomy" id="1082580"/>
    <lineage>
        <taxon>Bacteria</taxon>
        <taxon>Pseudomonadati</taxon>
        <taxon>Bacteroidota</taxon>
        <taxon>Cytophagia</taxon>
        <taxon>Cytophagales</taxon>
        <taxon>Spirosomataceae</taxon>
        <taxon>Dyadobacter</taxon>
    </lineage>
</organism>
<evidence type="ECO:0000259" key="1">
    <source>
        <dbReference type="Pfam" id="PF02036"/>
    </source>
</evidence>
<dbReference type="EMBL" id="QGDT01000002">
    <property type="protein sequence ID" value="PWJ59369.1"/>
    <property type="molecule type" value="Genomic_DNA"/>
</dbReference>
<dbReference type="AlphaFoldDB" id="A0A316AQ29"/>
<feature type="domain" description="SCP2" evidence="1">
    <location>
        <begin position="19"/>
        <end position="95"/>
    </location>
</feature>
<dbReference type="OrthoDB" id="9804656at2"/>
<sequence>MSLQLLTDRIKGILGERDDLDATLKFKTDEGMVFVDGKAQPHVISNENAAADCTLEVSVKNALKLLDGDLNPMMALMSGKLKIDGDMAVAMQVAQQFGGK</sequence>
<dbReference type="InterPro" id="IPR003033">
    <property type="entry name" value="SCP2_sterol-bd_dom"/>
</dbReference>
<gene>
    <name evidence="2" type="ORF">CLV98_102202</name>
</gene>
<keyword evidence="3" id="KW-1185">Reference proteome</keyword>